<comment type="caution">
    <text evidence="3">The sequence shown here is derived from an EMBL/GenBank/DDBJ whole genome shotgun (WGS) entry which is preliminary data.</text>
</comment>
<dbReference type="AlphaFoldDB" id="A0A835YED2"/>
<evidence type="ECO:0000256" key="2">
    <source>
        <dbReference type="SAM" id="SignalP"/>
    </source>
</evidence>
<evidence type="ECO:0000313" key="3">
    <source>
        <dbReference type="EMBL" id="KAG2501300.1"/>
    </source>
</evidence>
<feature type="compositionally biased region" description="Basic residues" evidence="1">
    <location>
        <begin position="90"/>
        <end position="102"/>
    </location>
</feature>
<keyword evidence="2" id="KW-0732">Signal</keyword>
<evidence type="ECO:0000256" key="1">
    <source>
        <dbReference type="SAM" id="MobiDB-lite"/>
    </source>
</evidence>
<organism evidence="3 4">
    <name type="scientific">Edaphochlamys debaryana</name>
    <dbReference type="NCBI Taxonomy" id="47281"/>
    <lineage>
        <taxon>Eukaryota</taxon>
        <taxon>Viridiplantae</taxon>
        <taxon>Chlorophyta</taxon>
        <taxon>core chlorophytes</taxon>
        <taxon>Chlorophyceae</taxon>
        <taxon>CS clade</taxon>
        <taxon>Chlamydomonadales</taxon>
        <taxon>Chlamydomonadales incertae sedis</taxon>
        <taxon>Edaphochlamys</taxon>
    </lineage>
</organism>
<sequence length="125" mass="12765">MQLTRRISSLALLAVLLVVTVLAGGVAAVADRAGSHDEHGTILHSQTAGHRRLLRAVAEADGALGASGRVLAATPSPTPGPKKGDGSKRTGSKRKHMKKSGGKKGDGAKRGARKHHSASPSPSTR</sequence>
<accession>A0A835YED2</accession>
<feature type="region of interest" description="Disordered" evidence="1">
    <location>
        <begin position="65"/>
        <end position="125"/>
    </location>
</feature>
<gene>
    <name evidence="3" type="ORF">HYH03_001100</name>
</gene>
<dbReference type="Proteomes" id="UP000612055">
    <property type="component" value="Unassembled WGS sequence"/>
</dbReference>
<name>A0A835YED2_9CHLO</name>
<protein>
    <submittedName>
        <fullName evidence="3">Uncharacterized protein</fullName>
    </submittedName>
</protein>
<reference evidence="3" key="1">
    <citation type="journal article" date="2020" name="bioRxiv">
        <title>Comparative genomics of Chlamydomonas.</title>
        <authorList>
            <person name="Craig R.J."/>
            <person name="Hasan A.R."/>
            <person name="Ness R.W."/>
            <person name="Keightley P.D."/>
        </authorList>
    </citation>
    <scope>NUCLEOTIDE SEQUENCE</scope>
    <source>
        <strain evidence="3">CCAP 11/70</strain>
    </source>
</reference>
<feature type="chain" id="PRO_5032858436" evidence="2">
    <location>
        <begin position="29"/>
        <end position="125"/>
    </location>
</feature>
<dbReference type="EMBL" id="JAEHOE010000002">
    <property type="protein sequence ID" value="KAG2501300.1"/>
    <property type="molecule type" value="Genomic_DNA"/>
</dbReference>
<proteinExistence type="predicted"/>
<keyword evidence="4" id="KW-1185">Reference proteome</keyword>
<feature type="signal peptide" evidence="2">
    <location>
        <begin position="1"/>
        <end position="28"/>
    </location>
</feature>
<evidence type="ECO:0000313" key="4">
    <source>
        <dbReference type="Proteomes" id="UP000612055"/>
    </source>
</evidence>